<organism evidence="7 8">
    <name type="scientific">Batillaria attramentaria</name>
    <dbReference type="NCBI Taxonomy" id="370345"/>
    <lineage>
        <taxon>Eukaryota</taxon>
        <taxon>Metazoa</taxon>
        <taxon>Spiralia</taxon>
        <taxon>Lophotrochozoa</taxon>
        <taxon>Mollusca</taxon>
        <taxon>Gastropoda</taxon>
        <taxon>Caenogastropoda</taxon>
        <taxon>Sorbeoconcha</taxon>
        <taxon>Cerithioidea</taxon>
        <taxon>Batillariidae</taxon>
        <taxon>Batillaria</taxon>
    </lineage>
</organism>
<name>A0ABD0J4A5_9CAEN</name>
<evidence type="ECO:0000256" key="4">
    <source>
        <dbReference type="ARBA" id="ARBA00022737"/>
    </source>
</evidence>
<keyword evidence="8" id="KW-1185">Reference proteome</keyword>
<dbReference type="GO" id="GO:0015031">
    <property type="term" value="P:protein transport"/>
    <property type="evidence" value="ECO:0007669"/>
    <property type="project" value="UniProtKB-KW"/>
</dbReference>
<evidence type="ECO:0000313" key="8">
    <source>
        <dbReference type="Proteomes" id="UP001519460"/>
    </source>
</evidence>
<proteinExistence type="predicted"/>
<feature type="domain" description="Importin subunit beta-1/Transportin-1-like TPR repeats" evidence="6">
    <location>
        <begin position="87"/>
        <end position="222"/>
    </location>
</feature>
<keyword evidence="2" id="KW-0813">Transport</keyword>
<dbReference type="InterPro" id="IPR058584">
    <property type="entry name" value="IMB1_TNPO1-like_TPR"/>
</dbReference>
<dbReference type="Pfam" id="PF18829">
    <property type="entry name" value="Importin_rep_6"/>
    <property type="match status" value="1"/>
</dbReference>
<dbReference type="Proteomes" id="UP001519460">
    <property type="component" value="Unassembled WGS sequence"/>
</dbReference>
<dbReference type="InterPro" id="IPR016024">
    <property type="entry name" value="ARM-type_fold"/>
</dbReference>
<dbReference type="GO" id="GO:0005737">
    <property type="term" value="C:cytoplasm"/>
    <property type="evidence" value="ECO:0007669"/>
    <property type="project" value="UniProtKB-SubCell"/>
</dbReference>
<dbReference type="Pfam" id="PF25574">
    <property type="entry name" value="TPR_IMB1"/>
    <property type="match status" value="1"/>
</dbReference>
<keyword evidence="5" id="KW-0653">Protein transport</keyword>
<evidence type="ECO:0000256" key="3">
    <source>
        <dbReference type="ARBA" id="ARBA00022490"/>
    </source>
</evidence>
<evidence type="ECO:0000259" key="6">
    <source>
        <dbReference type="Pfam" id="PF25574"/>
    </source>
</evidence>
<gene>
    <name evidence="7" type="ORF">BaRGS_00039335</name>
</gene>
<keyword evidence="3" id="KW-0963">Cytoplasm</keyword>
<dbReference type="InterPro" id="IPR040122">
    <property type="entry name" value="Importin_beta"/>
</dbReference>
<dbReference type="SUPFAM" id="SSF48371">
    <property type="entry name" value="ARM repeat"/>
    <property type="match status" value="1"/>
</dbReference>
<dbReference type="InterPro" id="IPR041389">
    <property type="entry name" value="Importin_rep_6"/>
</dbReference>
<evidence type="ECO:0000256" key="5">
    <source>
        <dbReference type="ARBA" id="ARBA00022927"/>
    </source>
</evidence>
<dbReference type="InterPro" id="IPR011989">
    <property type="entry name" value="ARM-like"/>
</dbReference>
<dbReference type="PANTHER" id="PTHR10527">
    <property type="entry name" value="IMPORTIN BETA"/>
    <property type="match status" value="1"/>
</dbReference>
<accession>A0ABD0J4A5</accession>
<dbReference type="AlphaFoldDB" id="A0ABD0J4A5"/>
<sequence>MQLAMPLGQLCTDFGPNCQRKFHDKIVPGLLSILDDNSNPRVQSHGAAALVNFSEDCPKAILVQYLPTIIEKLEQVLTSKFKEHVEQGNKLVLEQVITTLASVADTAEDKFTQYYERFMPCLKYIIQHAVSDKLRLLRGKTIECISLIGLAVGKEKFMQDCNEVMQLLLKTQTDQHDLADDDPQISYMISAWARMCKILGKEFQQYLPMVMGPVLKAASLKPEVALIDSEDMKEMENDEDWQFVTIGDQQNFGIRTAGLEEKATACQMLVCYARELKEVFAEYSEEVVKIMVPLLKFYFHDDVRIAASESLPYLLECASIRGEQYLADMWGNYICPNLLKAIEIEPEQNVLPEHLNSLAKCVEKLGKGCLTGDDMGTLVTLLTKLLQSHFERQAHRQEKRKDEDYDDVVEESLMEEDDEDVYILSKIADILHAFFGTHKESFLPVFEKVMPFFVKMLGPERPWADKQWALCVWDDVVEHCGPLAANYQSFFLQPMVEYITDKQPEIRQASTYGIGVIGQFGGPVFADVCAECIPRLVSVIEHPDSKSPENVNATENAISAVVKICKYNASKVNVDDIVPRLVHWLPVSEDVDEAVHIYNYICDLLEANHPGIMGDNGANLPHVFSIIAEVVMQEVLEEKSEVYLRLLNIVRQVQANDQMFQACLSQCSQDQQQALSAALSK</sequence>
<protein>
    <recommendedName>
        <fullName evidence="6">Importin subunit beta-1/Transportin-1-like TPR repeats domain-containing protein</fullName>
    </recommendedName>
</protein>
<dbReference type="Gene3D" id="1.25.10.10">
    <property type="entry name" value="Leucine-rich Repeat Variant"/>
    <property type="match status" value="1"/>
</dbReference>
<dbReference type="EMBL" id="JACVVK020000681">
    <property type="protein sequence ID" value="KAK7456557.1"/>
    <property type="molecule type" value="Genomic_DNA"/>
</dbReference>
<keyword evidence="4" id="KW-0677">Repeat</keyword>
<comment type="subcellular location">
    <subcellularLocation>
        <location evidence="1">Cytoplasm</location>
    </subcellularLocation>
</comment>
<evidence type="ECO:0000313" key="7">
    <source>
        <dbReference type="EMBL" id="KAK7456557.1"/>
    </source>
</evidence>
<evidence type="ECO:0000256" key="1">
    <source>
        <dbReference type="ARBA" id="ARBA00004496"/>
    </source>
</evidence>
<evidence type="ECO:0000256" key="2">
    <source>
        <dbReference type="ARBA" id="ARBA00022448"/>
    </source>
</evidence>
<reference evidence="7 8" key="1">
    <citation type="journal article" date="2023" name="Sci. Data">
        <title>Genome assembly of the Korean intertidal mud-creeper Batillaria attramentaria.</title>
        <authorList>
            <person name="Patra A.K."/>
            <person name="Ho P.T."/>
            <person name="Jun S."/>
            <person name="Lee S.J."/>
            <person name="Kim Y."/>
            <person name="Won Y.J."/>
        </authorList>
    </citation>
    <scope>NUCLEOTIDE SEQUENCE [LARGE SCALE GENOMIC DNA]</scope>
    <source>
        <strain evidence="7">Wonlab-2016</strain>
    </source>
</reference>
<comment type="caution">
    <text evidence="7">The sequence shown here is derived from an EMBL/GenBank/DDBJ whole genome shotgun (WGS) entry which is preliminary data.</text>
</comment>